<evidence type="ECO:0000256" key="1">
    <source>
        <dbReference type="SAM" id="Phobius"/>
    </source>
</evidence>
<accession>A0A964TAC0</accession>
<dbReference type="AlphaFoldDB" id="A0A964TAC0"/>
<evidence type="ECO:0000313" key="3">
    <source>
        <dbReference type="Proteomes" id="UP000667650"/>
    </source>
</evidence>
<comment type="caution">
    <text evidence="2">The sequence shown here is derived from an EMBL/GenBank/DDBJ whole genome shotgun (WGS) entry which is preliminary data.</text>
</comment>
<protein>
    <recommendedName>
        <fullName evidence="4">HlyD family secretion protein</fullName>
    </recommendedName>
</protein>
<evidence type="ECO:0008006" key="4">
    <source>
        <dbReference type="Google" id="ProtNLM"/>
    </source>
</evidence>
<keyword evidence="1" id="KW-0472">Membrane</keyword>
<dbReference type="Proteomes" id="UP000667650">
    <property type="component" value="Unassembled WGS sequence"/>
</dbReference>
<dbReference type="RefSeq" id="WP_166521930.1">
    <property type="nucleotide sequence ID" value="NZ_JAAABI010000001.1"/>
</dbReference>
<keyword evidence="3" id="KW-1185">Reference proteome</keyword>
<reference evidence="2" key="1">
    <citation type="submission" date="2020-01" db="EMBL/GenBank/DDBJ databases">
        <title>Muricauda ochracea sp. nov., isolated from a tidal flat of Garorim bay in Korea.</title>
        <authorList>
            <person name="Kim D."/>
            <person name="Yoo Y."/>
            <person name="Kim J.-J."/>
        </authorList>
    </citation>
    <scope>NUCLEOTIDE SEQUENCE</scope>
    <source>
        <strain evidence="2">JGD-17</strain>
    </source>
</reference>
<keyword evidence="1" id="KW-0812">Transmembrane</keyword>
<keyword evidence="1" id="KW-1133">Transmembrane helix</keyword>
<dbReference type="EMBL" id="JAAABI010000001">
    <property type="protein sequence ID" value="NAY90516.1"/>
    <property type="molecule type" value="Genomic_DNA"/>
</dbReference>
<name>A0A964TAC0_9FLAO</name>
<gene>
    <name evidence="2" type="ORF">GTQ34_01175</name>
</gene>
<organism evidence="2 3">
    <name type="scientific">Flagellimonas ochracea</name>
    <dbReference type="NCBI Taxonomy" id="2696472"/>
    <lineage>
        <taxon>Bacteria</taxon>
        <taxon>Pseudomonadati</taxon>
        <taxon>Bacteroidota</taxon>
        <taxon>Flavobacteriia</taxon>
        <taxon>Flavobacteriales</taxon>
        <taxon>Flavobacteriaceae</taxon>
        <taxon>Flagellimonas</taxon>
    </lineage>
</organism>
<proteinExistence type="predicted"/>
<sequence length="256" mass="29353">MEENSQKVKKLLDESPHWTIGWGNTLILAIIGLLVIVSFFIHIRSSITFNLEYNSRSYDTDKNGIVENILNGLLRAHDEQLKFTNKSHFEKKELGGLRNEIGKKVSDWIGRSHDIFSKLRSTDPFYFENDNKRNLSKSAVKLKELSDGSNAKMIISVPKSLEPIPEIGGKVKIGSFVENKNNFFCSGTIIGITKQQDQNDFNILIDIDSTNQIKDFLNAQEYQTLKIQFKYEHRLFDSLIGLITNKSKNLSMYEEE</sequence>
<evidence type="ECO:0000313" key="2">
    <source>
        <dbReference type="EMBL" id="NAY90516.1"/>
    </source>
</evidence>
<feature type="transmembrane region" description="Helical" evidence="1">
    <location>
        <begin position="20"/>
        <end position="41"/>
    </location>
</feature>